<comment type="subunit">
    <text evidence="2">Monomer.</text>
</comment>
<keyword evidence="9" id="KW-1185">Reference proteome</keyword>
<keyword evidence="5" id="KW-0862">Zinc</keyword>
<evidence type="ECO:0000256" key="5">
    <source>
        <dbReference type="ARBA" id="ARBA00022833"/>
    </source>
</evidence>
<dbReference type="InterPro" id="IPR015021">
    <property type="entry name" value="C11orf54_DUF1907"/>
</dbReference>
<keyword evidence="3" id="KW-0479">Metal-binding</keyword>
<sequence>MAAAPNGDAYTTDVLPYRVYPLETPTLLEVAEVLQNGMQPLFQRVNVDIASCPNLSTAPYNLAGVGLGGYTSMVKFLPLEENVPWNQKTRDFREIFTTSCRDAFVIGASYATKPSMPYYGHVRVINIFTFLYVKILLNESRLIFAERGNGQTRIEKLTDPNQMKYTNKGIFFVSEGRGGHVIRVRAKGRKTINTDIITLMQMVLYEKYGNDNKFVGK</sequence>
<dbReference type="PANTHER" id="PTHR13204">
    <property type="entry name" value="PTD012 PROTEIN"/>
    <property type="match status" value="1"/>
</dbReference>
<gene>
    <name evidence="8" type="primary">Ck054_0</name>
    <name evidence="8" type="ORF">G6Z75_0011821</name>
</gene>
<accession>A0A836JRA2</accession>
<keyword evidence="6" id="KW-0539">Nucleus</keyword>
<protein>
    <submittedName>
        <fullName evidence="8">CK054 hydrolase</fullName>
    </submittedName>
</protein>
<evidence type="ECO:0000256" key="6">
    <source>
        <dbReference type="ARBA" id="ARBA00023242"/>
    </source>
</evidence>
<proteinExistence type="predicted"/>
<organism evidence="8 9">
    <name type="scientific">Acromyrmex insinuator</name>
    <dbReference type="NCBI Taxonomy" id="230686"/>
    <lineage>
        <taxon>Eukaryota</taxon>
        <taxon>Metazoa</taxon>
        <taxon>Ecdysozoa</taxon>
        <taxon>Arthropoda</taxon>
        <taxon>Hexapoda</taxon>
        <taxon>Insecta</taxon>
        <taxon>Pterygota</taxon>
        <taxon>Neoptera</taxon>
        <taxon>Endopterygota</taxon>
        <taxon>Hymenoptera</taxon>
        <taxon>Apocrita</taxon>
        <taxon>Aculeata</taxon>
        <taxon>Formicoidea</taxon>
        <taxon>Formicidae</taxon>
        <taxon>Myrmicinae</taxon>
        <taxon>Acromyrmex</taxon>
    </lineage>
</organism>
<keyword evidence="4 8" id="KW-0378">Hydrolase</keyword>
<comment type="subcellular location">
    <subcellularLocation>
        <location evidence="1">Nucleus</location>
    </subcellularLocation>
</comment>
<dbReference type="SUPFAM" id="SSF117856">
    <property type="entry name" value="AF0104/ALDC/Ptd012-like"/>
    <property type="match status" value="1"/>
</dbReference>
<dbReference type="AlphaFoldDB" id="A0A836JRA2"/>
<evidence type="ECO:0000313" key="8">
    <source>
        <dbReference type="EMBL" id="KAG5316633.1"/>
    </source>
</evidence>
<dbReference type="Pfam" id="PF08925">
    <property type="entry name" value="DUF1907"/>
    <property type="match status" value="1"/>
</dbReference>
<evidence type="ECO:0000256" key="4">
    <source>
        <dbReference type="ARBA" id="ARBA00022801"/>
    </source>
</evidence>
<dbReference type="GO" id="GO:0016788">
    <property type="term" value="F:hydrolase activity, acting on ester bonds"/>
    <property type="evidence" value="ECO:0007669"/>
    <property type="project" value="TreeGrafter"/>
</dbReference>
<dbReference type="Proteomes" id="UP000667349">
    <property type="component" value="Unassembled WGS sequence"/>
</dbReference>
<evidence type="ECO:0000313" key="9">
    <source>
        <dbReference type="Proteomes" id="UP000667349"/>
    </source>
</evidence>
<feature type="domain" description="DUF1907" evidence="7">
    <location>
        <begin position="33"/>
        <end position="215"/>
    </location>
</feature>
<dbReference type="SMART" id="SM01168">
    <property type="entry name" value="DUF1907"/>
    <property type="match status" value="1"/>
</dbReference>
<name>A0A836JRA2_9HYME</name>
<reference evidence="8" key="1">
    <citation type="submission" date="2020-02" db="EMBL/GenBank/DDBJ databases">
        <title>Relaxed selection underlies rapid genomic changes in the transitions from sociality to social parasitism in ants.</title>
        <authorList>
            <person name="Bi X."/>
        </authorList>
    </citation>
    <scope>NUCLEOTIDE SEQUENCE</scope>
    <source>
        <strain evidence="8">BGI-DK2013a</strain>
        <tissue evidence="8">Whole body</tissue>
    </source>
</reference>
<evidence type="ECO:0000256" key="3">
    <source>
        <dbReference type="ARBA" id="ARBA00022723"/>
    </source>
</evidence>
<dbReference type="GO" id="GO:0008270">
    <property type="term" value="F:zinc ion binding"/>
    <property type="evidence" value="ECO:0007669"/>
    <property type="project" value="TreeGrafter"/>
</dbReference>
<comment type="caution">
    <text evidence="8">The sequence shown here is derived from an EMBL/GenBank/DDBJ whole genome shotgun (WGS) entry which is preliminary data.</text>
</comment>
<evidence type="ECO:0000256" key="2">
    <source>
        <dbReference type="ARBA" id="ARBA00011245"/>
    </source>
</evidence>
<dbReference type="PANTHER" id="PTHR13204:SF1">
    <property type="entry name" value="ESTER HYDROLASE C11ORF54"/>
    <property type="match status" value="1"/>
</dbReference>
<feature type="non-terminal residue" evidence="8">
    <location>
        <position position="217"/>
    </location>
</feature>
<feature type="non-terminal residue" evidence="8">
    <location>
        <position position="1"/>
    </location>
</feature>
<evidence type="ECO:0000256" key="1">
    <source>
        <dbReference type="ARBA" id="ARBA00004123"/>
    </source>
</evidence>
<dbReference type="GO" id="GO:0005634">
    <property type="term" value="C:nucleus"/>
    <property type="evidence" value="ECO:0007669"/>
    <property type="project" value="UniProtKB-SubCell"/>
</dbReference>
<dbReference type="EMBL" id="JAANHZ010000043">
    <property type="protein sequence ID" value="KAG5316633.1"/>
    <property type="molecule type" value="Genomic_DNA"/>
</dbReference>
<evidence type="ECO:0000259" key="7">
    <source>
        <dbReference type="SMART" id="SM01168"/>
    </source>
</evidence>